<reference evidence="3 4" key="1">
    <citation type="submission" date="2023-11" db="EMBL/GenBank/DDBJ databases">
        <title>MicrobeMod: A computational toolkit for identifying prokaryotic methylation and restriction-modification with nanopore sequencing.</title>
        <authorList>
            <person name="Crits-Christoph A."/>
            <person name="Kang S.C."/>
            <person name="Lee H."/>
            <person name="Ostrov N."/>
        </authorList>
    </citation>
    <scope>NUCLEOTIDE SEQUENCE [LARGE SCALE GENOMIC DNA]</scope>
    <source>
        <strain evidence="3 4">DSMZ 700</strain>
    </source>
</reference>
<protein>
    <submittedName>
        <fullName evidence="3">IS630 family transposase</fullName>
    </submittedName>
</protein>
<dbReference type="Pfam" id="PF13358">
    <property type="entry name" value="DDE_3"/>
    <property type="match status" value="1"/>
</dbReference>
<name>A0AAW9DM50_ACIAO</name>
<dbReference type="SUPFAM" id="SSF46689">
    <property type="entry name" value="Homeodomain-like"/>
    <property type="match status" value="1"/>
</dbReference>
<dbReference type="InterPro" id="IPR025959">
    <property type="entry name" value="Winged_HTH_dom"/>
</dbReference>
<keyword evidence="4" id="KW-1185">Reference proteome</keyword>
<gene>
    <name evidence="3" type="ORF">SIL87_00775</name>
</gene>
<evidence type="ECO:0000313" key="4">
    <source>
        <dbReference type="Proteomes" id="UP001279553"/>
    </source>
</evidence>
<dbReference type="GO" id="GO:0003676">
    <property type="term" value="F:nucleic acid binding"/>
    <property type="evidence" value="ECO:0007669"/>
    <property type="project" value="InterPro"/>
</dbReference>
<proteinExistence type="predicted"/>
<dbReference type="InterPro" id="IPR036397">
    <property type="entry name" value="RNaseH_sf"/>
</dbReference>
<feature type="domain" description="Winged helix-turn helix" evidence="2">
    <location>
        <begin position="108"/>
        <end position="165"/>
    </location>
</feature>
<dbReference type="Pfam" id="PF13592">
    <property type="entry name" value="HTH_33"/>
    <property type="match status" value="1"/>
</dbReference>
<accession>A0AAW9DM50</accession>
<dbReference type="NCBIfam" id="NF033545">
    <property type="entry name" value="transpos_IS630"/>
    <property type="match status" value="1"/>
</dbReference>
<dbReference type="InterPro" id="IPR009057">
    <property type="entry name" value="Homeodomain-like_sf"/>
</dbReference>
<sequence>MTVAITRLDLSAMALRERAARATDAKISRRLLAIALVLEGWSRRDAAEACAMDRQTLRDWVHRYNGLGPEGLGDAPRRNGPPPRLSASQQAQIAAWVRQGPDLERDGVVRWRCVDLQRRIETEFAVTLHETSISRLLRRLKFTRVQPRPYHPKKDTAAQDIFKKNFAGLVAAAIPATAARKPIEVWFADEARVGQKGTLTYVWAERGSRPVAVRDNRHDSAYLFGAVCPKRCIGAAIIMPAVNSEAMAEHLREISTQVAPGAHAVLVLDGAGWHQAGERLPVPDNISLLALPPYSPELNPVENIWQFLRGNFLSHQVWNSYDEILAACRNAWNKFMQMPKQIASITQRDWIKTVTG</sequence>
<evidence type="ECO:0000259" key="1">
    <source>
        <dbReference type="Pfam" id="PF13358"/>
    </source>
</evidence>
<dbReference type="EMBL" id="JAWXYB010000001">
    <property type="protein sequence ID" value="MDX5929300.1"/>
    <property type="molecule type" value="Genomic_DNA"/>
</dbReference>
<dbReference type="InterPro" id="IPR038717">
    <property type="entry name" value="Tc1-like_DDE_dom"/>
</dbReference>
<comment type="caution">
    <text evidence="3">The sequence shown here is derived from an EMBL/GenBank/DDBJ whole genome shotgun (WGS) entry which is preliminary data.</text>
</comment>
<evidence type="ECO:0000259" key="2">
    <source>
        <dbReference type="Pfam" id="PF13592"/>
    </source>
</evidence>
<dbReference type="AlphaFoldDB" id="A0AAW9DM50"/>
<organism evidence="3 4">
    <name type="scientific">Acidiphilium acidophilum</name>
    <name type="common">Thiobacillus acidophilus</name>
    <dbReference type="NCBI Taxonomy" id="76588"/>
    <lineage>
        <taxon>Bacteria</taxon>
        <taxon>Pseudomonadati</taxon>
        <taxon>Pseudomonadota</taxon>
        <taxon>Alphaproteobacteria</taxon>
        <taxon>Acetobacterales</taxon>
        <taxon>Acidocellaceae</taxon>
        <taxon>Acidiphilium</taxon>
    </lineage>
</organism>
<dbReference type="RefSeq" id="WP_319612411.1">
    <property type="nucleotide sequence ID" value="NZ_JAWXYB010000001.1"/>
</dbReference>
<dbReference type="Proteomes" id="UP001279553">
    <property type="component" value="Unassembled WGS sequence"/>
</dbReference>
<evidence type="ECO:0000313" key="3">
    <source>
        <dbReference type="EMBL" id="MDX5929300.1"/>
    </source>
</evidence>
<feature type="domain" description="Tc1-like transposase DDE" evidence="1">
    <location>
        <begin position="185"/>
        <end position="323"/>
    </location>
</feature>
<dbReference type="InterPro" id="IPR047655">
    <property type="entry name" value="Transpos_IS630-like"/>
</dbReference>
<dbReference type="Gene3D" id="3.30.420.10">
    <property type="entry name" value="Ribonuclease H-like superfamily/Ribonuclease H"/>
    <property type="match status" value="1"/>
</dbReference>
<dbReference type="Pfam" id="PF13551">
    <property type="entry name" value="HTH_29"/>
    <property type="match status" value="1"/>
</dbReference>